<dbReference type="AlphaFoldDB" id="A0A9W9QKT8"/>
<evidence type="ECO:0000259" key="2">
    <source>
        <dbReference type="PROSITE" id="PS50086"/>
    </source>
</evidence>
<protein>
    <recommendedName>
        <fullName evidence="2">Rab-GAP TBC domain-containing protein</fullName>
    </recommendedName>
</protein>
<dbReference type="PANTHER" id="PTHR22957">
    <property type="entry name" value="TBC1 DOMAIN FAMILY MEMBER GTPASE-ACTIVATING PROTEIN"/>
    <property type="match status" value="1"/>
</dbReference>
<dbReference type="SMART" id="SM00164">
    <property type="entry name" value="TBC"/>
    <property type="match status" value="1"/>
</dbReference>
<dbReference type="FunFam" id="1.10.472.80:FF:000026">
    <property type="entry name" value="Mitotic check point protein (Bub2)"/>
    <property type="match status" value="1"/>
</dbReference>
<gene>
    <name evidence="3" type="ORF">N7452_006570</name>
</gene>
<dbReference type="EMBL" id="JAPZBQ010000003">
    <property type="protein sequence ID" value="KAJ5339842.1"/>
    <property type="molecule type" value="Genomic_DNA"/>
</dbReference>
<dbReference type="PANTHER" id="PTHR22957:SF263">
    <property type="entry name" value="MITOTIC CHECK POINT PROTEIN BUB2"/>
    <property type="match status" value="1"/>
</dbReference>
<dbReference type="Pfam" id="PF00566">
    <property type="entry name" value="RabGAP-TBC"/>
    <property type="match status" value="1"/>
</dbReference>
<dbReference type="GO" id="GO:0031030">
    <property type="term" value="P:negative regulation of septation initiation signaling"/>
    <property type="evidence" value="ECO:0007669"/>
    <property type="project" value="TreeGrafter"/>
</dbReference>
<dbReference type="GO" id="GO:0005096">
    <property type="term" value="F:GTPase activator activity"/>
    <property type="evidence" value="ECO:0007669"/>
    <property type="project" value="TreeGrafter"/>
</dbReference>
<dbReference type="Gene3D" id="1.10.8.270">
    <property type="entry name" value="putative rabgap domain of human tbc1 domain family member 14 like domains"/>
    <property type="match status" value="2"/>
</dbReference>
<feature type="domain" description="Rab-GAP TBC" evidence="2">
    <location>
        <begin position="146"/>
        <end position="378"/>
    </location>
</feature>
<name>A0A9W9QKT8_PENBR</name>
<organism evidence="3 4">
    <name type="scientific">Penicillium brevicompactum</name>
    <dbReference type="NCBI Taxonomy" id="5074"/>
    <lineage>
        <taxon>Eukaryota</taxon>
        <taxon>Fungi</taxon>
        <taxon>Dikarya</taxon>
        <taxon>Ascomycota</taxon>
        <taxon>Pezizomycotina</taxon>
        <taxon>Eurotiomycetes</taxon>
        <taxon>Eurotiomycetidae</taxon>
        <taxon>Eurotiales</taxon>
        <taxon>Aspergillaceae</taxon>
        <taxon>Penicillium</taxon>
    </lineage>
</organism>
<evidence type="ECO:0000313" key="3">
    <source>
        <dbReference type="EMBL" id="KAJ5339842.1"/>
    </source>
</evidence>
<reference evidence="3" key="2">
    <citation type="journal article" date="2023" name="IMA Fungus">
        <title>Comparative genomic study of the Penicillium genus elucidates a diverse pangenome and 15 lateral gene transfer events.</title>
        <authorList>
            <person name="Petersen C."/>
            <person name="Sorensen T."/>
            <person name="Nielsen M.R."/>
            <person name="Sondergaard T.E."/>
            <person name="Sorensen J.L."/>
            <person name="Fitzpatrick D.A."/>
            <person name="Frisvad J.C."/>
            <person name="Nielsen K.L."/>
        </authorList>
    </citation>
    <scope>NUCLEOTIDE SEQUENCE</scope>
    <source>
        <strain evidence="3">IBT 35673</strain>
    </source>
</reference>
<feature type="region of interest" description="Disordered" evidence="1">
    <location>
        <begin position="1"/>
        <end position="21"/>
    </location>
</feature>
<evidence type="ECO:0000313" key="4">
    <source>
        <dbReference type="Proteomes" id="UP001147695"/>
    </source>
</evidence>
<proteinExistence type="predicted"/>
<sequence length="442" mass="49086">MTKPQPSWNLGIPGPETPASPRTLRTLRKIQSHQVLSSSSALIAQTQGHQIGSNDDIGSAGIPGSATRARAHRRARSNSDAAAREAATTPPTTQRRPARKTGSGIGLKRSLLENFLRDGPQSDNPREGLQELKYLVLSSRVDADGDGMSPYRIYLWLILLDVPAMPTDDYLALIHRGRSPAYAKIRNDTFRTLATDPLFKRRVTEASLIRLLNAVAWKLHDARPKPRSRPTSSRRREMELLVNTPPSIAEEPASQFGGELEKNNTSTTDSAMYVQGMNVLCAPFLYATRSEVEAFALFHCFVTRECPGYIRGAMDGVHKGLRLVDRCLEIVEPKLAAYLFSKGMHAELYAFPSVLTLCACTPPLPEVLHLWDFLFAYGAHLNILCIVAQLIRMRDMIFESPSPNKILRSFPPLDAKEIIALTVLIVRKIPEDLYAEMIAHAK</sequence>
<comment type="caution">
    <text evidence="3">The sequence shown here is derived from an EMBL/GenBank/DDBJ whole genome shotgun (WGS) entry which is preliminary data.</text>
</comment>
<accession>A0A9W9QKT8</accession>
<dbReference type="InterPro" id="IPR000195">
    <property type="entry name" value="Rab-GAP-TBC_dom"/>
</dbReference>
<reference evidence="3" key="1">
    <citation type="submission" date="2022-12" db="EMBL/GenBank/DDBJ databases">
        <authorList>
            <person name="Petersen C."/>
        </authorList>
    </citation>
    <scope>NUCLEOTIDE SEQUENCE</scope>
    <source>
        <strain evidence="3">IBT 35673</strain>
    </source>
</reference>
<dbReference type="Gene3D" id="1.10.472.80">
    <property type="entry name" value="Ypt/Rab-GAP domain of gyp1p, domain 3"/>
    <property type="match status" value="1"/>
</dbReference>
<dbReference type="SUPFAM" id="SSF47923">
    <property type="entry name" value="Ypt/Rab-GAP domain of gyp1p"/>
    <property type="match status" value="2"/>
</dbReference>
<evidence type="ECO:0000256" key="1">
    <source>
        <dbReference type="SAM" id="MobiDB-lite"/>
    </source>
</evidence>
<dbReference type="Proteomes" id="UP001147695">
    <property type="component" value="Unassembled WGS sequence"/>
</dbReference>
<dbReference type="InterPro" id="IPR035969">
    <property type="entry name" value="Rab-GAP_TBC_sf"/>
</dbReference>
<feature type="compositionally biased region" description="Low complexity" evidence="1">
    <location>
        <begin position="78"/>
        <end position="95"/>
    </location>
</feature>
<dbReference type="PROSITE" id="PS50086">
    <property type="entry name" value="TBC_RABGAP"/>
    <property type="match status" value="1"/>
</dbReference>
<feature type="region of interest" description="Disordered" evidence="1">
    <location>
        <begin position="47"/>
        <end position="104"/>
    </location>
</feature>
<dbReference type="GO" id="GO:0044732">
    <property type="term" value="C:mitotic spindle pole body"/>
    <property type="evidence" value="ECO:0007669"/>
    <property type="project" value="TreeGrafter"/>
</dbReference>